<dbReference type="Proteomes" id="UP000184052">
    <property type="component" value="Unassembled WGS sequence"/>
</dbReference>
<evidence type="ECO:0000313" key="1">
    <source>
        <dbReference type="EMBL" id="SHJ81462.1"/>
    </source>
</evidence>
<dbReference type="AlphaFoldDB" id="A0A1M6MDC6"/>
<protein>
    <submittedName>
        <fullName evidence="1">Uncharacterized protein, contains GYD domain</fullName>
    </submittedName>
</protein>
<accession>A0A1M6MDC6</accession>
<dbReference type="OrthoDB" id="9796147at2"/>
<organism evidence="1 2">
    <name type="scientific">Dethiosulfatibacter aminovorans DSM 17477</name>
    <dbReference type="NCBI Taxonomy" id="1121476"/>
    <lineage>
        <taxon>Bacteria</taxon>
        <taxon>Bacillati</taxon>
        <taxon>Bacillota</taxon>
        <taxon>Tissierellia</taxon>
        <taxon>Dethiosulfatibacter</taxon>
    </lineage>
</organism>
<keyword evidence="2" id="KW-1185">Reference proteome</keyword>
<dbReference type="Pfam" id="PF08734">
    <property type="entry name" value="GYD"/>
    <property type="match status" value="1"/>
</dbReference>
<proteinExistence type="predicted"/>
<evidence type="ECO:0000313" key="2">
    <source>
        <dbReference type="Proteomes" id="UP000184052"/>
    </source>
</evidence>
<name>A0A1M6MDC6_9FIRM</name>
<reference evidence="1 2" key="1">
    <citation type="submission" date="2016-11" db="EMBL/GenBank/DDBJ databases">
        <authorList>
            <person name="Jaros S."/>
            <person name="Januszkiewicz K."/>
            <person name="Wedrychowicz H."/>
        </authorList>
    </citation>
    <scope>NUCLEOTIDE SEQUENCE [LARGE SCALE GENOMIC DNA]</scope>
    <source>
        <strain evidence="1 2">DSM 17477</strain>
    </source>
</reference>
<gene>
    <name evidence="1" type="ORF">SAMN02745751_03436</name>
</gene>
<dbReference type="InterPro" id="IPR014845">
    <property type="entry name" value="GYD/TTHA1554"/>
</dbReference>
<dbReference type="EMBL" id="FQZL01000041">
    <property type="protein sequence ID" value="SHJ81462.1"/>
    <property type="molecule type" value="Genomic_DNA"/>
</dbReference>
<sequence length="109" mass="11740">MAKFLFYGSYAPEGLKGVMEEGGSGRVEAAKRTLESVGGKLEAFYYALGENDFYIIVDLPDNKTAMAVTSVGNITGTFSIKAITLLTPEEVDDAAKLDIPFRKPSGNPR</sequence>
<dbReference type="STRING" id="1121476.SAMN02745751_03436"/>
<dbReference type="RefSeq" id="WP_073050787.1">
    <property type="nucleotide sequence ID" value="NZ_FQZL01000041.1"/>
</dbReference>